<dbReference type="AlphaFoldDB" id="A0A835XT55"/>
<name>A0A835XT55_9CHLO</name>
<comment type="caution">
    <text evidence="2">The sequence shown here is derived from an EMBL/GenBank/DDBJ whole genome shotgun (WGS) entry which is preliminary data.</text>
</comment>
<dbReference type="InterPro" id="IPR001229">
    <property type="entry name" value="Jacalin-like_lectin_dom"/>
</dbReference>
<protein>
    <recommendedName>
        <fullName evidence="1">Jacalin-type lectin domain-containing protein</fullName>
    </recommendedName>
</protein>
<proteinExistence type="predicted"/>
<feature type="domain" description="Jacalin-type lectin" evidence="1">
    <location>
        <begin position="14"/>
        <end position="152"/>
    </location>
</feature>
<dbReference type="EMBL" id="JAEHOE010000071">
    <property type="protein sequence ID" value="KAG2489631.1"/>
    <property type="molecule type" value="Genomic_DNA"/>
</dbReference>
<dbReference type="Gene3D" id="2.100.10.30">
    <property type="entry name" value="Jacalin-like lectin domain"/>
    <property type="match status" value="1"/>
</dbReference>
<evidence type="ECO:0000313" key="2">
    <source>
        <dbReference type="EMBL" id="KAG2489631.1"/>
    </source>
</evidence>
<evidence type="ECO:0000259" key="1">
    <source>
        <dbReference type="SMART" id="SM00915"/>
    </source>
</evidence>
<reference evidence="2" key="1">
    <citation type="journal article" date="2020" name="bioRxiv">
        <title>Comparative genomics of Chlamydomonas.</title>
        <authorList>
            <person name="Craig R.J."/>
            <person name="Hasan A.R."/>
            <person name="Ness R.W."/>
            <person name="Keightley P.D."/>
        </authorList>
    </citation>
    <scope>NUCLEOTIDE SEQUENCE</scope>
    <source>
        <strain evidence="2">CCAP 11/70</strain>
    </source>
</reference>
<dbReference type="SUPFAM" id="SSF51101">
    <property type="entry name" value="Mannose-binding lectins"/>
    <property type="match status" value="1"/>
</dbReference>
<organism evidence="2 3">
    <name type="scientific">Edaphochlamys debaryana</name>
    <dbReference type="NCBI Taxonomy" id="47281"/>
    <lineage>
        <taxon>Eukaryota</taxon>
        <taxon>Viridiplantae</taxon>
        <taxon>Chlorophyta</taxon>
        <taxon>core chlorophytes</taxon>
        <taxon>Chlorophyceae</taxon>
        <taxon>CS clade</taxon>
        <taxon>Chlamydomonadales</taxon>
        <taxon>Chlamydomonadales incertae sedis</taxon>
        <taxon>Edaphochlamys</taxon>
    </lineage>
</organism>
<gene>
    <name evidence="2" type="ORF">HYH03_011910</name>
</gene>
<accession>A0A835XT55</accession>
<evidence type="ECO:0000313" key="3">
    <source>
        <dbReference type="Proteomes" id="UP000612055"/>
    </source>
</evidence>
<dbReference type="SMART" id="SM00915">
    <property type="entry name" value="Jacalin"/>
    <property type="match status" value="1"/>
</dbReference>
<sequence length="158" mass="16984">MGLTRGPYGNRTGGSAFSDWAYTDEGREPITRVAWAVDDSSVIGIQFTYGVFAAPRRGSSNSPKKAAVDLLNAGERIISAHVVLGYRDGVETIDGLTLTTRKRTIVIGAPSLQTGITITPCPSMPDRMVVLQYITGRASTFGVNALAFVWAKYPSDRV</sequence>
<dbReference type="InterPro" id="IPR036404">
    <property type="entry name" value="Jacalin-like_lectin_dom_sf"/>
</dbReference>
<dbReference type="Proteomes" id="UP000612055">
    <property type="component" value="Unassembled WGS sequence"/>
</dbReference>
<keyword evidence="3" id="KW-1185">Reference proteome</keyword>
<dbReference type="Pfam" id="PF01419">
    <property type="entry name" value="Jacalin"/>
    <property type="match status" value="1"/>
</dbReference>